<evidence type="ECO:0000313" key="2">
    <source>
        <dbReference type="Proteomes" id="UP001165064"/>
    </source>
</evidence>
<accession>A0ACB5T6G9</accession>
<proteinExistence type="predicted"/>
<reference evidence="1" key="1">
    <citation type="submission" date="2023-04" db="EMBL/GenBank/DDBJ databases">
        <title>Ambrosiozyma monospora NBRC 10751.</title>
        <authorList>
            <person name="Ichikawa N."/>
            <person name="Sato H."/>
            <person name="Tonouchi N."/>
        </authorList>
    </citation>
    <scope>NUCLEOTIDE SEQUENCE</scope>
    <source>
        <strain evidence="1">NBRC 10751</strain>
    </source>
</reference>
<dbReference type="Proteomes" id="UP001165064">
    <property type="component" value="Unassembled WGS sequence"/>
</dbReference>
<keyword evidence="2" id="KW-1185">Reference proteome</keyword>
<evidence type="ECO:0000313" key="1">
    <source>
        <dbReference type="EMBL" id="GME82157.1"/>
    </source>
</evidence>
<sequence>MEIDSEYYIKKVLIPPLERIFNLMGGDVKAWYDAMPKSVKFDHLNKTNLKNLVVHSSLCLNCGQLINVVPTKGHSLVTPPKLCDDCLADELKTFLDVQYKKKTAEKELNDVLTVCKDCTMRNIENNSLNLHTALLCTSEDCPIFYDRIKLQGRCEDVLSKYSELEW</sequence>
<organism evidence="1 2">
    <name type="scientific">Ambrosiozyma monospora</name>
    <name type="common">Yeast</name>
    <name type="synonym">Endomycopsis monosporus</name>
    <dbReference type="NCBI Taxonomy" id="43982"/>
    <lineage>
        <taxon>Eukaryota</taxon>
        <taxon>Fungi</taxon>
        <taxon>Dikarya</taxon>
        <taxon>Ascomycota</taxon>
        <taxon>Saccharomycotina</taxon>
        <taxon>Pichiomycetes</taxon>
        <taxon>Pichiales</taxon>
        <taxon>Pichiaceae</taxon>
        <taxon>Ambrosiozyma</taxon>
    </lineage>
</organism>
<protein>
    <submittedName>
        <fullName evidence="1">Unnamed protein product</fullName>
    </submittedName>
</protein>
<gene>
    <name evidence="1" type="ORF">Amon02_000535200</name>
</gene>
<comment type="caution">
    <text evidence="1">The sequence shown here is derived from an EMBL/GenBank/DDBJ whole genome shotgun (WGS) entry which is preliminary data.</text>
</comment>
<dbReference type="EMBL" id="BSXS01003911">
    <property type="protein sequence ID" value="GME82157.1"/>
    <property type="molecule type" value="Genomic_DNA"/>
</dbReference>
<name>A0ACB5T6G9_AMBMO</name>